<dbReference type="Proteomes" id="UP000469927">
    <property type="component" value="Unassembled WGS sequence"/>
</dbReference>
<sequence>MKTGYAALLSALLLSGCAQVNDGLGALNSGLASLNKGLKTPLQKTDKSVSQICAEANKNPGRANQTFTGLGMTTEGIVHLHDNNYVTEPFFLLKVGTNTVAVRGYPDMNALNEGQRLKIDGTINRISKDYGCLISVNAY</sequence>
<protein>
    <recommendedName>
        <fullName evidence="6">Lipoprotein</fullName>
    </recommendedName>
</protein>
<dbReference type="PROSITE" id="PS51257">
    <property type="entry name" value="PROKAR_LIPOPROTEIN"/>
    <property type="match status" value="1"/>
</dbReference>
<dbReference type="AlphaFoldDB" id="A0A2T7AJS4"/>
<dbReference type="RefSeq" id="WP_075194058.1">
    <property type="nucleotide sequence ID" value="NZ_CP187980.1"/>
</dbReference>
<evidence type="ECO:0000313" key="2">
    <source>
        <dbReference type="EMBL" id="KAB0876163.1"/>
    </source>
</evidence>
<keyword evidence="5" id="KW-1185">Reference proteome</keyword>
<comment type="caution">
    <text evidence="3">The sequence shown here is derived from an EMBL/GenBank/DDBJ whole genome shotgun (WGS) entry which is preliminary data.</text>
</comment>
<keyword evidence="1" id="KW-0732">Signal</keyword>
<feature type="signal peptide" evidence="1">
    <location>
        <begin position="1"/>
        <end position="20"/>
    </location>
</feature>
<dbReference type="EMBL" id="WAGD01000043">
    <property type="protein sequence ID" value="KAB0876163.1"/>
    <property type="molecule type" value="Genomic_DNA"/>
</dbReference>
<dbReference type="OrthoDB" id="6566480at2"/>
<reference evidence="3 4" key="1">
    <citation type="submission" date="2016-12" db="EMBL/GenBank/DDBJ databases">
        <title>Analysis of the Molecular Diversity Among Cronobacter Species Isolated from Filth Flies Using a Pan Genomic DNA Microarray.</title>
        <authorList>
            <person name="Pava-Ripoll M."/>
            <person name="Tall B."/>
            <person name="Farber J."/>
            <person name="Fanning S."/>
            <person name="Lehner A."/>
            <person name="Stephan R."/>
            <person name="Pagotto F."/>
            <person name="Iverson C."/>
            <person name="Ziobro G."/>
            <person name="Miller A."/>
            <person name="Pearson R."/>
            <person name="Yan Q."/>
            <person name="Kim M."/>
            <person name="Jeong S."/>
            <person name="Park J."/>
            <person name="Jun S."/>
            <person name="Choi H."/>
            <person name="Chung T."/>
            <person name="Yoo Y."/>
            <person name="Park E."/>
            <person name="Hwang S."/>
            <person name="Lee B."/>
            <person name="Sathyamoorthy V."/>
            <person name="Carter L."/>
            <person name="Mammel M."/>
            <person name="Jackson S."/>
            <person name="Kothary M."/>
            <person name="Patel I."/>
            <person name="Grim C."/>
            <person name="Gopinath G."/>
            <person name="Gangiredla J."/>
            <person name="Chase H."/>
        </authorList>
    </citation>
    <scope>NUCLEOTIDE SEQUENCE [LARGE SCALE GENOMIC DNA]</scope>
    <source>
        <strain evidence="3 4">MOD1-Md1s</strain>
    </source>
</reference>
<evidence type="ECO:0000313" key="3">
    <source>
        <dbReference type="EMBL" id="PUX08596.1"/>
    </source>
</evidence>
<evidence type="ECO:0000256" key="1">
    <source>
        <dbReference type="SAM" id="SignalP"/>
    </source>
</evidence>
<evidence type="ECO:0000313" key="5">
    <source>
        <dbReference type="Proteomes" id="UP000469927"/>
    </source>
</evidence>
<evidence type="ECO:0000313" key="4">
    <source>
        <dbReference type="Proteomes" id="UP000244378"/>
    </source>
</evidence>
<dbReference type="EMBL" id="MSAE01000052">
    <property type="protein sequence ID" value="PUX08596.1"/>
    <property type="molecule type" value="Genomic_DNA"/>
</dbReference>
<accession>A0A2T7AJS4</accession>
<evidence type="ECO:0008006" key="6">
    <source>
        <dbReference type="Google" id="ProtNLM"/>
    </source>
</evidence>
<gene>
    <name evidence="3" type="ORF">AUN14_19805</name>
    <name evidence="2" type="ORF">FZI19_14330</name>
</gene>
<organism evidence="3 4">
    <name type="scientific">Cronobacter muytjensii</name>
    <dbReference type="NCBI Taxonomy" id="413501"/>
    <lineage>
        <taxon>Bacteria</taxon>
        <taxon>Pseudomonadati</taxon>
        <taxon>Pseudomonadota</taxon>
        <taxon>Gammaproteobacteria</taxon>
        <taxon>Enterobacterales</taxon>
        <taxon>Enterobacteriaceae</taxon>
        <taxon>Cronobacter</taxon>
    </lineage>
</organism>
<feature type="chain" id="PRO_5015482192" description="Lipoprotein" evidence="1">
    <location>
        <begin position="21"/>
        <end position="139"/>
    </location>
</feature>
<name>A0A2T7AJS4_9ENTR</name>
<reference evidence="2 5" key="2">
    <citation type="submission" date="2019-08" db="EMBL/GenBank/DDBJ databases">
        <title>Prevalence, distribution, and phylogeny of type two toxin-antitoxin genes possessed by Cronobacter species where C. sakazakii homologs follow sequence type lineages.</title>
        <authorList>
            <person name="Finkelstein S."/>
            <person name="Negrete F."/>
            <person name="Jang H."/>
            <person name="Gopinath G.R."/>
            <person name="Tall B.D."/>
        </authorList>
    </citation>
    <scope>NUCLEOTIDE SEQUENCE [LARGE SCALE GENOMIC DNA]</scope>
    <source>
        <strain evidence="2 5">MOD1_GK1257</strain>
    </source>
</reference>
<dbReference type="Proteomes" id="UP000244378">
    <property type="component" value="Unassembled WGS sequence"/>
</dbReference>
<proteinExistence type="predicted"/>